<organism evidence="1">
    <name type="scientific">marine sediment metagenome</name>
    <dbReference type="NCBI Taxonomy" id="412755"/>
    <lineage>
        <taxon>unclassified sequences</taxon>
        <taxon>metagenomes</taxon>
        <taxon>ecological metagenomes</taxon>
    </lineage>
</organism>
<sequence>MKIEIDDSQLINDIVEKVVERLKPLLSNSHDSECNKLMTVSELAIQLKVKESWGGKMESHLD</sequence>
<gene>
    <name evidence="1" type="ORF">LCGC14_1679760</name>
</gene>
<proteinExistence type="predicted"/>
<name>A0A0F9KP21_9ZZZZ</name>
<dbReference type="EMBL" id="LAZR01014538">
    <property type="protein sequence ID" value="KKM17035.1"/>
    <property type="molecule type" value="Genomic_DNA"/>
</dbReference>
<dbReference type="AlphaFoldDB" id="A0A0F9KP21"/>
<comment type="caution">
    <text evidence="1">The sequence shown here is derived from an EMBL/GenBank/DDBJ whole genome shotgun (WGS) entry which is preliminary data.</text>
</comment>
<accession>A0A0F9KP21</accession>
<reference evidence="1" key="1">
    <citation type="journal article" date="2015" name="Nature">
        <title>Complex archaea that bridge the gap between prokaryotes and eukaryotes.</title>
        <authorList>
            <person name="Spang A."/>
            <person name="Saw J.H."/>
            <person name="Jorgensen S.L."/>
            <person name="Zaremba-Niedzwiedzka K."/>
            <person name="Martijn J."/>
            <person name="Lind A.E."/>
            <person name="van Eijk R."/>
            <person name="Schleper C."/>
            <person name="Guy L."/>
            <person name="Ettema T.J."/>
        </authorList>
    </citation>
    <scope>NUCLEOTIDE SEQUENCE</scope>
</reference>
<evidence type="ECO:0000313" key="1">
    <source>
        <dbReference type="EMBL" id="KKM17035.1"/>
    </source>
</evidence>
<protein>
    <submittedName>
        <fullName evidence="1">Uncharacterized protein</fullName>
    </submittedName>
</protein>